<proteinExistence type="predicted"/>
<name>A0A8S5R1Z5_9CAUD</name>
<dbReference type="EMBL" id="BK015798">
    <property type="protein sequence ID" value="DAE25502.1"/>
    <property type="molecule type" value="Genomic_DNA"/>
</dbReference>
<evidence type="ECO:0000313" key="1">
    <source>
        <dbReference type="EMBL" id="DAE25502.1"/>
    </source>
</evidence>
<organism evidence="1">
    <name type="scientific">Myoviridae sp. ctxi06</name>
    <dbReference type="NCBI Taxonomy" id="2826713"/>
    <lineage>
        <taxon>Viruses</taxon>
        <taxon>Duplodnaviria</taxon>
        <taxon>Heunggongvirae</taxon>
        <taxon>Uroviricota</taxon>
        <taxon>Caudoviricetes</taxon>
    </lineage>
</organism>
<sequence>MELFPIEPPYETFPGRRRGLWGELQSRVKPLRRRP</sequence>
<reference evidence="1" key="1">
    <citation type="journal article" date="2021" name="Proc. Natl. Acad. Sci. U.S.A.">
        <title>A Catalog of Tens of Thousands of Viruses from Human Metagenomes Reveals Hidden Associations with Chronic Diseases.</title>
        <authorList>
            <person name="Tisza M.J."/>
            <person name="Buck C.B."/>
        </authorList>
    </citation>
    <scope>NUCLEOTIDE SEQUENCE</scope>
    <source>
        <strain evidence="1">Ctxi06</strain>
    </source>
</reference>
<accession>A0A8S5R1Z5</accession>
<protein>
    <submittedName>
        <fullName evidence="1">Uncharacterized protein</fullName>
    </submittedName>
</protein>